<dbReference type="GO" id="GO:0046872">
    <property type="term" value="F:metal ion binding"/>
    <property type="evidence" value="ECO:0007669"/>
    <property type="project" value="UniProtKB-KW"/>
</dbReference>
<dbReference type="PANTHER" id="PTHR46193">
    <property type="entry name" value="6-PHOSPHOGLUCONATE PHOSPHATASE"/>
    <property type="match status" value="1"/>
</dbReference>
<dbReference type="InterPro" id="IPR006439">
    <property type="entry name" value="HAD-SF_hydro_IA"/>
</dbReference>
<dbReference type="SFLD" id="SFLDG01129">
    <property type="entry name" value="C1.5:_HAD__Beta-PGM__Phosphata"/>
    <property type="match status" value="1"/>
</dbReference>
<dbReference type="Pfam" id="PF13419">
    <property type="entry name" value="HAD_2"/>
    <property type="match status" value="1"/>
</dbReference>
<dbReference type="GO" id="GO:0008801">
    <property type="term" value="F:beta-phosphoglucomutase activity"/>
    <property type="evidence" value="ECO:0007669"/>
    <property type="project" value="UniProtKB-EC"/>
</dbReference>
<dbReference type="SFLD" id="SFLDS00003">
    <property type="entry name" value="Haloacid_Dehalogenase"/>
    <property type="match status" value="1"/>
</dbReference>
<proteinExistence type="inferred from homology"/>
<dbReference type="InterPro" id="IPR041492">
    <property type="entry name" value="HAD_2"/>
</dbReference>
<keyword evidence="3" id="KW-0479">Metal-binding</keyword>
<reference evidence="6" key="1">
    <citation type="submission" date="2020-02" db="EMBL/GenBank/DDBJ databases">
        <authorList>
            <person name="Meier V. D."/>
        </authorList>
    </citation>
    <scope>NUCLEOTIDE SEQUENCE</scope>
    <source>
        <strain evidence="6">AVDCRST_MAG02</strain>
    </source>
</reference>
<keyword evidence="4" id="KW-0460">Magnesium</keyword>
<protein>
    <submittedName>
        <fullName evidence="6">Beta-phosphoglucomutase</fullName>
        <ecNumber evidence="6">5.4.2.6</ecNumber>
    </submittedName>
</protein>
<dbReference type="InterPro" id="IPR023214">
    <property type="entry name" value="HAD_sf"/>
</dbReference>
<sequence>MPGRVPKALLFDLDGTLAETDSLHLPTWVEVLLPRGIEVDEAFYRENISGRSNAEIVRDLLPGLSDEEGREVFEAKEASFRERAVDLEPLPGLLDYLREIKARGLAAGLVTNAPGENVGAVLPALELQDFFDFIVLSDEVEAVKPDPAPYNEALKRLDLAPDEALAFEDSVSGIASAVGAGIPTVGIASTQRPDKLRKAGVFMVVEDFTDPELRALIDAR</sequence>
<dbReference type="NCBIfam" id="TIGR01509">
    <property type="entry name" value="HAD-SF-IA-v3"/>
    <property type="match status" value="1"/>
</dbReference>
<accession>A0A6J4RDJ4</accession>
<evidence type="ECO:0000313" key="6">
    <source>
        <dbReference type="EMBL" id="CAA9471058.1"/>
    </source>
</evidence>
<dbReference type="InterPro" id="IPR051600">
    <property type="entry name" value="Beta-PGM-like"/>
</dbReference>
<evidence type="ECO:0000256" key="3">
    <source>
        <dbReference type="ARBA" id="ARBA00022723"/>
    </source>
</evidence>
<dbReference type="EC" id="5.4.2.6" evidence="6"/>
<evidence type="ECO:0000256" key="1">
    <source>
        <dbReference type="ARBA" id="ARBA00001946"/>
    </source>
</evidence>
<comment type="cofactor">
    <cofactor evidence="1">
        <name>Mg(2+)</name>
        <dbReference type="ChEBI" id="CHEBI:18420"/>
    </cofactor>
</comment>
<evidence type="ECO:0000256" key="4">
    <source>
        <dbReference type="ARBA" id="ARBA00022842"/>
    </source>
</evidence>
<dbReference type="CDD" id="cd07505">
    <property type="entry name" value="HAD_BPGM-like"/>
    <property type="match status" value="1"/>
</dbReference>
<dbReference type="AlphaFoldDB" id="A0A6J4RDJ4"/>
<dbReference type="SUPFAM" id="SSF56784">
    <property type="entry name" value="HAD-like"/>
    <property type="match status" value="1"/>
</dbReference>
<gene>
    <name evidence="6" type="ORF">AVDCRST_MAG02-3727</name>
</gene>
<comment type="similarity">
    <text evidence="2">Belongs to the HAD-like hydrolase superfamily. CbbY/CbbZ/Gph/YieH family.</text>
</comment>
<evidence type="ECO:0000256" key="2">
    <source>
        <dbReference type="ARBA" id="ARBA00006171"/>
    </source>
</evidence>
<dbReference type="Gene3D" id="1.10.150.240">
    <property type="entry name" value="Putative phosphatase, domain 2"/>
    <property type="match status" value="1"/>
</dbReference>
<dbReference type="InterPro" id="IPR023198">
    <property type="entry name" value="PGP-like_dom2"/>
</dbReference>
<dbReference type="PANTHER" id="PTHR46193:SF18">
    <property type="entry name" value="HEXITOL PHOSPHATASE B"/>
    <property type="match status" value="1"/>
</dbReference>
<evidence type="ECO:0000256" key="5">
    <source>
        <dbReference type="ARBA" id="ARBA00023277"/>
    </source>
</evidence>
<dbReference type="EMBL" id="CADCVH010000105">
    <property type="protein sequence ID" value="CAA9471058.1"/>
    <property type="molecule type" value="Genomic_DNA"/>
</dbReference>
<keyword evidence="6" id="KW-0413">Isomerase</keyword>
<dbReference type="SFLD" id="SFLDG01135">
    <property type="entry name" value="C1.5.6:_HAD__Beta-PGM__Phospha"/>
    <property type="match status" value="1"/>
</dbReference>
<organism evidence="6">
    <name type="scientific">uncultured Rubrobacteraceae bacterium</name>
    <dbReference type="NCBI Taxonomy" id="349277"/>
    <lineage>
        <taxon>Bacteria</taxon>
        <taxon>Bacillati</taxon>
        <taxon>Actinomycetota</taxon>
        <taxon>Rubrobacteria</taxon>
        <taxon>Rubrobacterales</taxon>
        <taxon>Rubrobacteraceae</taxon>
        <taxon>environmental samples</taxon>
    </lineage>
</organism>
<keyword evidence="5" id="KW-0119">Carbohydrate metabolism</keyword>
<name>A0A6J4RDJ4_9ACTN</name>
<dbReference type="Gene3D" id="3.40.50.1000">
    <property type="entry name" value="HAD superfamily/HAD-like"/>
    <property type="match status" value="1"/>
</dbReference>
<dbReference type="InterPro" id="IPR036412">
    <property type="entry name" value="HAD-like_sf"/>
</dbReference>